<dbReference type="InterPro" id="IPR036571">
    <property type="entry name" value="MECDP_synthase_sf"/>
</dbReference>
<evidence type="ECO:0000256" key="3">
    <source>
        <dbReference type="ARBA" id="ARBA00004709"/>
    </source>
</evidence>
<comment type="similarity">
    <text evidence="8">Belongs to the IspF family.</text>
</comment>
<evidence type="ECO:0000256" key="5">
    <source>
        <dbReference type="ARBA" id="ARBA00022723"/>
    </source>
</evidence>
<comment type="catalytic activity">
    <reaction evidence="1 8">
        <text>4-CDP-2-C-methyl-D-erythritol 2-phosphate = 2-C-methyl-D-erythritol 2,4-cyclic diphosphate + CMP</text>
        <dbReference type="Rhea" id="RHEA:23864"/>
        <dbReference type="ChEBI" id="CHEBI:57919"/>
        <dbReference type="ChEBI" id="CHEBI:58483"/>
        <dbReference type="ChEBI" id="CHEBI:60377"/>
        <dbReference type="EC" id="4.6.1.12"/>
    </reaction>
</comment>
<dbReference type="InterPro" id="IPR020555">
    <property type="entry name" value="MECDP_synthase_CS"/>
</dbReference>
<protein>
    <recommendedName>
        <fullName evidence="4 8">2-C-methyl-D-erythritol 2,4-cyclodiphosphate synthase</fullName>
        <ecNumber evidence="4 8">4.6.1.12</ecNumber>
    </recommendedName>
</protein>
<feature type="domain" description="2-C-methyl-D-erythritol 2,4-cyclodiphosphate synthase" evidence="9">
    <location>
        <begin position="57"/>
        <end position="214"/>
    </location>
</feature>
<evidence type="ECO:0000256" key="8">
    <source>
        <dbReference type="RuleBase" id="RU004395"/>
    </source>
</evidence>
<dbReference type="EMBL" id="MH429609">
    <property type="protein sequence ID" value="AXL95195.1"/>
    <property type="molecule type" value="mRNA"/>
</dbReference>
<evidence type="ECO:0000256" key="7">
    <source>
        <dbReference type="ARBA" id="ARBA00023239"/>
    </source>
</evidence>
<dbReference type="InterPro" id="IPR003526">
    <property type="entry name" value="MECDP_synthase"/>
</dbReference>
<comment type="cofactor">
    <cofactor evidence="2">
        <name>a divalent metal cation</name>
        <dbReference type="ChEBI" id="CHEBI:60240"/>
    </cofactor>
</comment>
<proteinExistence type="evidence at transcript level"/>
<dbReference type="UniPathway" id="UPA00056">
    <property type="reaction ID" value="UER00095"/>
</dbReference>
<dbReference type="PANTHER" id="PTHR43181:SF1">
    <property type="entry name" value="2-C-METHYL-D-ERYTHRITOL 2,4-CYCLODIPHOSPHATE SYNTHASE, CHLOROPLASTIC"/>
    <property type="match status" value="1"/>
</dbReference>
<dbReference type="CDD" id="cd00554">
    <property type="entry name" value="MECDP_synthase"/>
    <property type="match status" value="1"/>
</dbReference>
<dbReference type="EC" id="4.6.1.12" evidence="4 8"/>
<dbReference type="GO" id="GO:0046872">
    <property type="term" value="F:metal ion binding"/>
    <property type="evidence" value="ECO:0007669"/>
    <property type="project" value="UniProtKB-KW"/>
</dbReference>
<dbReference type="GO" id="GO:0016114">
    <property type="term" value="P:terpenoid biosynthetic process"/>
    <property type="evidence" value="ECO:0007669"/>
    <property type="project" value="InterPro"/>
</dbReference>
<evidence type="ECO:0000256" key="1">
    <source>
        <dbReference type="ARBA" id="ARBA00000200"/>
    </source>
</evidence>
<name>A0A346CI70_9APIC</name>
<reference evidence="10" key="1">
    <citation type="journal article" date="2018" name="Parasit. Vectors">
        <title>Characterization of a novel secretory spherical body protein in Babesia orientalis and Babesia orientalis-infected erythrocytes.</title>
        <authorList>
            <person name="Guo J."/>
            <person name="Li M."/>
            <person name="Sun Y."/>
            <person name="Yu L."/>
            <person name="He P."/>
            <person name="Nie Z."/>
            <person name="Zhan X."/>
            <person name="Zhao Y."/>
            <person name="Luo X."/>
            <person name="Wang S."/>
            <person name="Aoyang S."/>
            <person name="Liu Q."/>
            <person name="Huang C."/>
            <person name="He L."/>
            <person name="Zhao J."/>
        </authorList>
    </citation>
    <scope>NUCLEOTIDE SEQUENCE</scope>
</reference>
<dbReference type="NCBIfam" id="TIGR00151">
    <property type="entry name" value="ispF"/>
    <property type="match status" value="1"/>
</dbReference>
<dbReference type="GO" id="GO:0019288">
    <property type="term" value="P:isopentenyl diphosphate biosynthetic process, methylerythritol 4-phosphate pathway"/>
    <property type="evidence" value="ECO:0007669"/>
    <property type="project" value="UniProtKB-UniPathway"/>
</dbReference>
<dbReference type="GO" id="GO:0008685">
    <property type="term" value="F:2-C-methyl-D-erythritol 2,4-cyclodiphosphate synthase activity"/>
    <property type="evidence" value="ECO:0007669"/>
    <property type="project" value="UniProtKB-EC"/>
</dbReference>
<evidence type="ECO:0000259" key="9">
    <source>
        <dbReference type="Pfam" id="PF02542"/>
    </source>
</evidence>
<sequence length="217" mass="23726">MLLRYLSITVVYIIIGKYYFTLCFRQWSSSRNIVIHSLPTQRAHTLPNTIPDVAPNRIGIGYDIHRLVGPDEGGKPFKLGGVLVENPNIFVLGHSDGDAILHAVADAILGAVGRGDIGEHFSDLDSFHEDMDSRMILDFALQEASKLGYHPSNVDINIILQHPRLGCELKNRIRATLAELLGTGVCVNVKAKTNEGLDALGRGDAVACHAIILLKLK</sequence>
<dbReference type="Gene3D" id="3.30.1330.50">
    <property type="entry name" value="2-C-methyl-D-erythritol 2,4-cyclodiphosphate synthase"/>
    <property type="match status" value="1"/>
</dbReference>
<dbReference type="HAMAP" id="MF_00107">
    <property type="entry name" value="IspF"/>
    <property type="match status" value="1"/>
</dbReference>
<evidence type="ECO:0000256" key="4">
    <source>
        <dbReference type="ARBA" id="ARBA00012579"/>
    </source>
</evidence>
<keyword evidence="5" id="KW-0479">Metal-binding</keyword>
<evidence type="ECO:0000313" key="10">
    <source>
        <dbReference type="EMBL" id="AXL95195.1"/>
    </source>
</evidence>
<keyword evidence="7 8" id="KW-0456">Lyase</keyword>
<dbReference type="PANTHER" id="PTHR43181">
    <property type="entry name" value="2-C-METHYL-D-ERYTHRITOL 2,4-CYCLODIPHOSPHATE SYNTHASE, CHLOROPLASTIC"/>
    <property type="match status" value="1"/>
</dbReference>
<dbReference type="Pfam" id="PF02542">
    <property type="entry name" value="YgbB"/>
    <property type="match status" value="1"/>
</dbReference>
<keyword evidence="6 8" id="KW-0414">Isoprene biosynthesis</keyword>
<comment type="pathway">
    <text evidence="3">Isoprenoid biosynthesis; isopentenyl diphosphate biosynthesis via DXP pathway; isopentenyl diphosphate from 1-deoxy-D-xylulose 5-phosphate: step 4/6.</text>
</comment>
<evidence type="ECO:0000256" key="2">
    <source>
        <dbReference type="ARBA" id="ARBA00001968"/>
    </source>
</evidence>
<dbReference type="SUPFAM" id="SSF69765">
    <property type="entry name" value="IpsF-like"/>
    <property type="match status" value="1"/>
</dbReference>
<evidence type="ECO:0000256" key="6">
    <source>
        <dbReference type="ARBA" id="ARBA00023229"/>
    </source>
</evidence>
<organism evidence="10">
    <name type="scientific">Babesia orientalis</name>
    <dbReference type="NCBI Taxonomy" id="273649"/>
    <lineage>
        <taxon>Eukaryota</taxon>
        <taxon>Sar</taxon>
        <taxon>Alveolata</taxon>
        <taxon>Apicomplexa</taxon>
        <taxon>Aconoidasida</taxon>
        <taxon>Piroplasmida</taxon>
        <taxon>Babesiidae</taxon>
        <taxon>Babesia</taxon>
    </lineage>
</organism>
<dbReference type="AlphaFoldDB" id="A0A346CI70"/>
<dbReference type="PROSITE" id="PS01350">
    <property type="entry name" value="ISPF"/>
    <property type="match status" value="1"/>
</dbReference>
<accession>A0A346CI70</accession>
<gene>
    <name evidence="10" type="primary">IspF</name>
</gene>